<dbReference type="Pfam" id="PF06693">
    <property type="entry name" value="DUF1190"/>
    <property type="match status" value="1"/>
</dbReference>
<dbReference type="KEGG" id="lum:CNR27_03005"/>
<dbReference type="RefSeq" id="WP_096296877.1">
    <property type="nucleotide sequence ID" value="NZ_CP023406.1"/>
</dbReference>
<reference evidence="4" key="1">
    <citation type="submission" date="2017-09" db="EMBL/GenBank/DDBJ databases">
        <title>Luteimonas liuhanmingii sp.nov., isolated from the intestinal contents of Tibetan Plateau Pika in Yushu, Qinghai Province, China.</title>
        <authorList>
            <person name="Gui Z."/>
        </authorList>
    </citation>
    <scope>NUCLEOTIDE SEQUENCE [LARGE SCALE GENOMIC DNA]</scope>
    <source>
        <strain evidence="4">100111</strain>
    </source>
</reference>
<name>A0A290XBS3_9GAMM</name>
<evidence type="ECO:0000256" key="1">
    <source>
        <dbReference type="SAM" id="MobiDB-lite"/>
    </source>
</evidence>
<keyword evidence="2" id="KW-0732">Signal</keyword>
<feature type="chain" id="PRO_5012086912" description="DUF1190 domain-containing protein" evidence="2">
    <location>
        <begin position="30"/>
        <end position="187"/>
    </location>
</feature>
<feature type="signal peptide" evidence="2">
    <location>
        <begin position="1"/>
        <end position="29"/>
    </location>
</feature>
<keyword evidence="4" id="KW-1185">Reference proteome</keyword>
<feature type="region of interest" description="Disordered" evidence="1">
    <location>
        <begin position="129"/>
        <end position="187"/>
    </location>
</feature>
<gene>
    <name evidence="3" type="ORF">CNR27_03005</name>
</gene>
<dbReference type="PROSITE" id="PS51257">
    <property type="entry name" value="PROKAR_LIPOPROTEIN"/>
    <property type="match status" value="1"/>
</dbReference>
<proteinExistence type="predicted"/>
<dbReference type="OrthoDB" id="7361974at2"/>
<sequence>MTDARDTRRLKRSKTTALLLMGTAPLLFSACQRDAPVQVQEGLYTSVESCAQAIGDTATCRIAFEQAKLQAADTAPQYSSRAECETEFPAEECVEQKTSAGHSFVGPLMAGFFLSQMMNNRAGAAAAQRTAQATPAFRDNRQGWLRPSGAPGAGRAGMAPVSMTPDRAVTANRGGFGRSATGRSTGG</sequence>
<evidence type="ECO:0008006" key="5">
    <source>
        <dbReference type="Google" id="ProtNLM"/>
    </source>
</evidence>
<evidence type="ECO:0000256" key="2">
    <source>
        <dbReference type="SAM" id="SignalP"/>
    </source>
</evidence>
<protein>
    <recommendedName>
        <fullName evidence="5">DUF1190 domain-containing protein</fullName>
    </recommendedName>
</protein>
<dbReference type="Proteomes" id="UP000218968">
    <property type="component" value="Chromosome"/>
</dbReference>
<evidence type="ECO:0000313" key="3">
    <source>
        <dbReference type="EMBL" id="ATD66549.1"/>
    </source>
</evidence>
<dbReference type="InterPro" id="IPR009576">
    <property type="entry name" value="Biofilm_formation_YgiB"/>
</dbReference>
<dbReference type="EMBL" id="CP023406">
    <property type="protein sequence ID" value="ATD66549.1"/>
    <property type="molecule type" value="Genomic_DNA"/>
</dbReference>
<accession>A0A290XBS3</accession>
<dbReference type="AlphaFoldDB" id="A0A290XBS3"/>
<organism evidence="3 4">
    <name type="scientific">Luteimonas chenhongjianii</name>
    <dbReference type="NCBI Taxonomy" id="2006110"/>
    <lineage>
        <taxon>Bacteria</taxon>
        <taxon>Pseudomonadati</taxon>
        <taxon>Pseudomonadota</taxon>
        <taxon>Gammaproteobacteria</taxon>
        <taxon>Lysobacterales</taxon>
        <taxon>Lysobacteraceae</taxon>
        <taxon>Luteimonas</taxon>
    </lineage>
</organism>
<evidence type="ECO:0000313" key="4">
    <source>
        <dbReference type="Proteomes" id="UP000218968"/>
    </source>
</evidence>